<keyword evidence="3" id="KW-1185">Reference proteome</keyword>
<name>A0ABN1LD82_9ALTE</name>
<dbReference type="RefSeq" id="WP_343856319.1">
    <property type="nucleotide sequence ID" value="NZ_BAAAFD010000001.1"/>
</dbReference>
<evidence type="ECO:0000313" key="3">
    <source>
        <dbReference type="Proteomes" id="UP001500359"/>
    </source>
</evidence>
<sequence>MTEQLPWQGENRRKTRRSHDKFYQIVLILNIVAWVVFIAALVVFHYARPELISGVQQFWGMDGRQDWSQSLSFYLLILLSLCTSLSLCVLVLRRLRNRRQNDYFGINVVILLVISITVLIWILSDMQI</sequence>
<feature type="transmembrane region" description="Helical" evidence="1">
    <location>
        <begin position="104"/>
        <end position="123"/>
    </location>
</feature>
<reference evidence="3" key="1">
    <citation type="journal article" date="2019" name="Int. J. Syst. Evol. Microbiol.">
        <title>The Global Catalogue of Microorganisms (GCM) 10K type strain sequencing project: providing services to taxonomists for standard genome sequencing and annotation.</title>
        <authorList>
            <consortium name="The Broad Institute Genomics Platform"/>
            <consortium name="The Broad Institute Genome Sequencing Center for Infectious Disease"/>
            <person name="Wu L."/>
            <person name="Ma J."/>
        </authorList>
    </citation>
    <scope>NUCLEOTIDE SEQUENCE [LARGE SCALE GENOMIC DNA]</scope>
    <source>
        <strain evidence="3">JCM 15896</strain>
    </source>
</reference>
<keyword evidence="1" id="KW-0812">Transmembrane</keyword>
<accession>A0ABN1LD82</accession>
<comment type="caution">
    <text evidence="2">The sequence shown here is derived from an EMBL/GenBank/DDBJ whole genome shotgun (WGS) entry which is preliminary data.</text>
</comment>
<dbReference type="EMBL" id="BAAAFD010000001">
    <property type="protein sequence ID" value="GAA0853318.1"/>
    <property type="molecule type" value="Genomic_DNA"/>
</dbReference>
<evidence type="ECO:0000256" key="1">
    <source>
        <dbReference type="SAM" id="Phobius"/>
    </source>
</evidence>
<evidence type="ECO:0000313" key="2">
    <source>
        <dbReference type="EMBL" id="GAA0853318.1"/>
    </source>
</evidence>
<feature type="transmembrane region" description="Helical" evidence="1">
    <location>
        <begin position="67"/>
        <end position="92"/>
    </location>
</feature>
<feature type="transmembrane region" description="Helical" evidence="1">
    <location>
        <begin position="22"/>
        <end position="47"/>
    </location>
</feature>
<organism evidence="2 3">
    <name type="scientific">Aliiglaciecola litoralis</name>
    <dbReference type="NCBI Taxonomy" id="582857"/>
    <lineage>
        <taxon>Bacteria</taxon>
        <taxon>Pseudomonadati</taxon>
        <taxon>Pseudomonadota</taxon>
        <taxon>Gammaproteobacteria</taxon>
        <taxon>Alteromonadales</taxon>
        <taxon>Alteromonadaceae</taxon>
        <taxon>Aliiglaciecola</taxon>
    </lineage>
</organism>
<dbReference type="Proteomes" id="UP001500359">
    <property type="component" value="Unassembled WGS sequence"/>
</dbReference>
<gene>
    <name evidence="2" type="ORF">GCM10009114_05790</name>
</gene>
<proteinExistence type="predicted"/>
<protein>
    <submittedName>
        <fullName evidence="2">Uncharacterized protein</fullName>
    </submittedName>
</protein>
<keyword evidence="1" id="KW-1133">Transmembrane helix</keyword>
<keyword evidence="1" id="KW-0472">Membrane</keyword>